<gene>
    <name evidence="1" type="ORF">CEUSTIGMA_g4904.t1</name>
</gene>
<accession>A0A250X3W6</accession>
<name>A0A250X3W6_9CHLO</name>
<dbReference type="EMBL" id="BEGY01000025">
    <property type="protein sequence ID" value="GAX77460.1"/>
    <property type="molecule type" value="Genomic_DNA"/>
</dbReference>
<dbReference type="Proteomes" id="UP000232323">
    <property type="component" value="Unassembled WGS sequence"/>
</dbReference>
<comment type="caution">
    <text evidence="1">The sequence shown here is derived from an EMBL/GenBank/DDBJ whole genome shotgun (WGS) entry which is preliminary data.</text>
</comment>
<keyword evidence="2" id="KW-1185">Reference proteome</keyword>
<dbReference type="OrthoDB" id="551114at2759"/>
<dbReference type="AlphaFoldDB" id="A0A250X3W6"/>
<sequence>MALITSIRSQVSRGGHFQSRGPFLKDTHNNRRVFQRRANESSSSVTPVAFSDAFKNALSVALERSSSEEEFSAQDLSGTSVGDLPTRASILETNSAQQDILAAALEASKTSMNRLLAIQAEVEKAIERERVQVERLQFSLDKCVRDEAYYRSLRKLLEEKENQGD</sequence>
<evidence type="ECO:0000313" key="1">
    <source>
        <dbReference type="EMBL" id="GAX77460.1"/>
    </source>
</evidence>
<reference evidence="1 2" key="1">
    <citation type="submission" date="2017-08" db="EMBL/GenBank/DDBJ databases">
        <title>Acidophilic green algal genome provides insights into adaptation to an acidic environment.</title>
        <authorList>
            <person name="Hirooka S."/>
            <person name="Hirose Y."/>
            <person name="Kanesaki Y."/>
            <person name="Higuchi S."/>
            <person name="Fujiwara T."/>
            <person name="Onuma R."/>
            <person name="Era A."/>
            <person name="Ohbayashi R."/>
            <person name="Uzuka A."/>
            <person name="Nozaki H."/>
            <person name="Yoshikawa H."/>
            <person name="Miyagishima S.Y."/>
        </authorList>
    </citation>
    <scope>NUCLEOTIDE SEQUENCE [LARGE SCALE GENOMIC DNA]</scope>
    <source>
        <strain evidence="1 2">NIES-2499</strain>
    </source>
</reference>
<evidence type="ECO:0000313" key="2">
    <source>
        <dbReference type="Proteomes" id="UP000232323"/>
    </source>
</evidence>
<protein>
    <submittedName>
        <fullName evidence="1">Uncharacterized protein</fullName>
    </submittedName>
</protein>
<proteinExistence type="predicted"/>
<organism evidence="1 2">
    <name type="scientific">Chlamydomonas eustigma</name>
    <dbReference type="NCBI Taxonomy" id="1157962"/>
    <lineage>
        <taxon>Eukaryota</taxon>
        <taxon>Viridiplantae</taxon>
        <taxon>Chlorophyta</taxon>
        <taxon>core chlorophytes</taxon>
        <taxon>Chlorophyceae</taxon>
        <taxon>CS clade</taxon>
        <taxon>Chlamydomonadales</taxon>
        <taxon>Chlamydomonadaceae</taxon>
        <taxon>Chlamydomonas</taxon>
    </lineage>
</organism>